<organism evidence="1">
    <name type="scientific">Iconisemion striatum</name>
    <dbReference type="NCBI Taxonomy" id="60296"/>
    <lineage>
        <taxon>Eukaryota</taxon>
        <taxon>Metazoa</taxon>
        <taxon>Chordata</taxon>
        <taxon>Craniata</taxon>
        <taxon>Vertebrata</taxon>
        <taxon>Euteleostomi</taxon>
        <taxon>Actinopterygii</taxon>
        <taxon>Neopterygii</taxon>
        <taxon>Teleostei</taxon>
        <taxon>Neoteleostei</taxon>
        <taxon>Acanthomorphata</taxon>
        <taxon>Ovalentaria</taxon>
        <taxon>Atherinomorphae</taxon>
        <taxon>Cyprinodontiformes</taxon>
        <taxon>Nothobranchiidae</taxon>
        <taxon>Iconisemion</taxon>
    </lineage>
</organism>
<evidence type="ECO:0000313" key="1">
    <source>
        <dbReference type="EMBL" id="SBP25393.1"/>
    </source>
</evidence>
<sequence>KECHECVQLLYHIRLRDLTLATITCANFPQSDSKLGLQRSRSKMRECVLATGLKVPTLSRMLNSTLFALDLLPLGSIFKKHNIAFHCFADDLQI</sequence>
<name>A0A1A7Y535_9TELE</name>
<dbReference type="EMBL" id="HADX01003161">
    <property type="protein sequence ID" value="SBP25393.1"/>
    <property type="molecule type" value="Transcribed_RNA"/>
</dbReference>
<proteinExistence type="predicted"/>
<reference evidence="1" key="1">
    <citation type="submission" date="2016-05" db="EMBL/GenBank/DDBJ databases">
        <authorList>
            <person name="Lavstsen T."/>
            <person name="Jespersen J.S."/>
        </authorList>
    </citation>
    <scope>NUCLEOTIDE SEQUENCE</scope>
    <source>
        <tissue evidence="1">Brain</tissue>
    </source>
</reference>
<dbReference type="AlphaFoldDB" id="A0A1A7Y535"/>
<accession>A0A1A7Y535</accession>
<protein>
    <recommendedName>
        <fullName evidence="2">Reverse transcriptase domain-containing protein</fullName>
    </recommendedName>
</protein>
<feature type="non-terminal residue" evidence="1">
    <location>
        <position position="1"/>
    </location>
</feature>
<reference evidence="1" key="2">
    <citation type="submission" date="2016-06" db="EMBL/GenBank/DDBJ databases">
        <title>The genome of a short-lived fish provides insights into sex chromosome evolution and the genetic control of aging.</title>
        <authorList>
            <person name="Reichwald K."/>
            <person name="Felder M."/>
            <person name="Petzold A."/>
            <person name="Koch P."/>
            <person name="Groth M."/>
            <person name="Platzer M."/>
        </authorList>
    </citation>
    <scope>NUCLEOTIDE SEQUENCE</scope>
    <source>
        <tissue evidence="1">Brain</tissue>
    </source>
</reference>
<feature type="non-terminal residue" evidence="1">
    <location>
        <position position="94"/>
    </location>
</feature>
<gene>
    <name evidence="1" type="primary">Nfu_g_1_024721</name>
</gene>
<evidence type="ECO:0008006" key="2">
    <source>
        <dbReference type="Google" id="ProtNLM"/>
    </source>
</evidence>